<accession>A0ABM4ZXU7</accession>
<name>A0ABM4ZXU7_VULVU</name>
<feature type="region of interest" description="Disordered" evidence="1">
    <location>
        <begin position="151"/>
        <end position="173"/>
    </location>
</feature>
<evidence type="ECO:0000313" key="2">
    <source>
        <dbReference type="Proteomes" id="UP001652641"/>
    </source>
</evidence>
<dbReference type="Proteomes" id="UP001652641">
    <property type="component" value="Chromosome 3"/>
</dbReference>
<feature type="compositionally biased region" description="Low complexity" evidence="1">
    <location>
        <begin position="77"/>
        <end position="90"/>
    </location>
</feature>
<feature type="compositionally biased region" description="Low complexity" evidence="1">
    <location>
        <begin position="12"/>
        <end position="22"/>
    </location>
</feature>
<evidence type="ECO:0000313" key="3">
    <source>
        <dbReference type="RefSeq" id="XP_072607372.1"/>
    </source>
</evidence>
<feature type="compositionally biased region" description="Low complexity" evidence="1">
    <location>
        <begin position="151"/>
        <end position="169"/>
    </location>
</feature>
<feature type="region of interest" description="Disordered" evidence="1">
    <location>
        <begin position="1"/>
        <end position="22"/>
    </location>
</feature>
<feature type="compositionally biased region" description="Low complexity" evidence="1">
    <location>
        <begin position="314"/>
        <end position="329"/>
    </location>
</feature>
<organism evidence="2 3">
    <name type="scientific">Vulpes vulpes</name>
    <name type="common">Red fox</name>
    <dbReference type="NCBI Taxonomy" id="9627"/>
    <lineage>
        <taxon>Eukaryota</taxon>
        <taxon>Metazoa</taxon>
        <taxon>Chordata</taxon>
        <taxon>Craniata</taxon>
        <taxon>Vertebrata</taxon>
        <taxon>Euteleostomi</taxon>
        <taxon>Mammalia</taxon>
        <taxon>Eutheria</taxon>
        <taxon>Laurasiatheria</taxon>
        <taxon>Carnivora</taxon>
        <taxon>Caniformia</taxon>
        <taxon>Canidae</taxon>
        <taxon>Vulpes</taxon>
    </lineage>
</organism>
<feature type="compositionally biased region" description="Basic and acidic residues" evidence="1">
    <location>
        <begin position="100"/>
        <end position="110"/>
    </location>
</feature>
<reference evidence="3" key="1">
    <citation type="submission" date="2025-08" db="UniProtKB">
        <authorList>
            <consortium name="RefSeq"/>
        </authorList>
    </citation>
    <scope>IDENTIFICATION</scope>
    <source>
        <tissue evidence="3">Cell line</tissue>
    </source>
</reference>
<sequence length="386" mass="39770">MRGGEGAGRGGSAASLAGARASVRTRGRFQILTRHRRLGYRACALGRAAVRRGGRRVGRRRDWEGREGRRRRRRCAARPPFRAPAASAGPTSRRGAQAEAWRHARWDRGPRQPPGRAARAHRRAAAAAAAAAAAVWKFPRRGAGSGCAAVGSRSVGGRAGPGRAAAAVPEKGQTCPGLCRRPPAVRVRPVALRSLVPAPAHVLARVLPGERALLGGSRCRHFCSLLKTVSCAGNAAQSLQLAHGRDSPGGPGSAAAARAPGCRVPGAGLGWAGLGWAPGARAGRGGAGRCRGRTLRECAADAGVSLCKSLCPASPARDGRRAPPGARPRGCSDAETARAGSAPAQCAPGPGYRALGASRRRNNGENPCTAHYGFLANETRTPNKAD</sequence>
<feature type="region of interest" description="Disordered" evidence="1">
    <location>
        <begin position="314"/>
        <end position="386"/>
    </location>
</feature>
<keyword evidence="2" id="KW-1185">Reference proteome</keyword>
<dbReference type="RefSeq" id="XP_072607372.1">
    <property type="nucleotide sequence ID" value="XM_072751271.1"/>
</dbReference>
<feature type="region of interest" description="Disordered" evidence="1">
    <location>
        <begin position="54"/>
        <end position="122"/>
    </location>
</feature>
<dbReference type="GeneID" id="140598058"/>
<evidence type="ECO:0000256" key="1">
    <source>
        <dbReference type="SAM" id="MobiDB-lite"/>
    </source>
</evidence>
<feature type="compositionally biased region" description="Gly residues" evidence="1">
    <location>
        <begin position="1"/>
        <end position="11"/>
    </location>
</feature>
<proteinExistence type="predicted"/>
<gene>
    <name evidence="3" type="primary">LOC140598058</name>
</gene>
<protein>
    <submittedName>
        <fullName evidence="3">Uncharacterized protein</fullName>
    </submittedName>
</protein>